<dbReference type="AlphaFoldDB" id="A0A397A6R6"/>
<evidence type="ECO:0000313" key="2">
    <source>
        <dbReference type="EMBL" id="RHY72118.1"/>
    </source>
</evidence>
<comment type="caution">
    <text evidence="1">The sequence shown here is derived from an EMBL/GenBank/DDBJ whole genome shotgun (WGS) entry which is preliminary data.</text>
</comment>
<dbReference type="Proteomes" id="UP000286510">
    <property type="component" value="Unassembled WGS sequence"/>
</dbReference>
<dbReference type="EMBL" id="QUTF01012319">
    <property type="protein sequence ID" value="RHZ24244.1"/>
    <property type="molecule type" value="Genomic_DNA"/>
</dbReference>
<dbReference type="Proteomes" id="UP000265716">
    <property type="component" value="Unassembled WGS sequence"/>
</dbReference>
<organism evidence="1 5">
    <name type="scientific">Aphanomyces astaci</name>
    <name type="common">Crayfish plague agent</name>
    <dbReference type="NCBI Taxonomy" id="112090"/>
    <lineage>
        <taxon>Eukaryota</taxon>
        <taxon>Sar</taxon>
        <taxon>Stramenopiles</taxon>
        <taxon>Oomycota</taxon>
        <taxon>Saprolegniomycetes</taxon>
        <taxon>Saprolegniales</taxon>
        <taxon>Verrucalvaceae</taxon>
        <taxon>Aphanomyces</taxon>
    </lineage>
</organism>
<protein>
    <submittedName>
        <fullName evidence="1">Uncharacterized protein</fullName>
    </submittedName>
</protein>
<name>A0A397A6R6_APHAT</name>
<dbReference type="VEuPathDB" id="FungiDB:H257_10013"/>
<dbReference type="EMBL" id="QUTC01002984">
    <property type="protein sequence ID" value="RHY72118.1"/>
    <property type="molecule type" value="Genomic_DNA"/>
</dbReference>
<sequence length="170" mass="18848">MEELQKKKEELLRAQRENADKFNAILNGPGGLNETSRKMCKNLEAAISASKKPGYFMYFEQPDVVKAVVKNGELRKLQTMIVQLQQKIDQVDVEIANHSKGLASHTTGGGGRETDIQSLKQWLSTYGTPKPVSSGMMTCFSANPKVYGGTEHYSAFKSQSTTMKKGRITK</sequence>
<evidence type="ECO:0000313" key="6">
    <source>
        <dbReference type="Proteomes" id="UP000286510"/>
    </source>
</evidence>
<evidence type="ECO:0000313" key="5">
    <source>
        <dbReference type="Proteomes" id="UP000266239"/>
    </source>
</evidence>
<evidence type="ECO:0000313" key="3">
    <source>
        <dbReference type="EMBL" id="RHZ24244.1"/>
    </source>
</evidence>
<evidence type="ECO:0000313" key="1">
    <source>
        <dbReference type="EMBL" id="RHY01151.1"/>
    </source>
</evidence>
<evidence type="ECO:0000313" key="4">
    <source>
        <dbReference type="Proteomes" id="UP000265716"/>
    </source>
</evidence>
<reference evidence="4 5" key="1">
    <citation type="submission" date="2018-08" db="EMBL/GenBank/DDBJ databases">
        <title>Aphanomyces genome sequencing and annotation.</title>
        <authorList>
            <person name="Minardi D."/>
            <person name="Oidtmann B."/>
            <person name="Van Der Giezen M."/>
            <person name="Studholme D.J."/>
        </authorList>
    </citation>
    <scope>NUCLEOTIDE SEQUENCE [LARGE SCALE GENOMIC DNA]</scope>
    <source>
        <strain evidence="3 6">FDL457</strain>
        <strain evidence="2 4">SA</strain>
        <strain evidence="1 5">Yx</strain>
    </source>
</reference>
<proteinExistence type="predicted"/>
<accession>A0A397A6R6</accession>
<dbReference type="Proteomes" id="UP000266239">
    <property type="component" value="Unassembled WGS sequence"/>
</dbReference>
<dbReference type="EMBL" id="QUTA01009343">
    <property type="protein sequence ID" value="RHY01151.1"/>
    <property type="molecule type" value="Genomic_DNA"/>
</dbReference>
<gene>
    <name evidence="1" type="ORF">DYB25_006854</name>
    <name evidence="3" type="ORF">DYB26_000684</name>
    <name evidence="2" type="ORF">DYB38_004252</name>
</gene>